<accession>A0ABU7J4P2</accession>
<dbReference type="EMBL" id="JAUHLI010000006">
    <property type="protein sequence ID" value="MEE2001308.1"/>
    <property type="molecule type" value="Genomic_DNA"/>
</dbReference>
<evidence type="ECO:0000313" key="3">
    <source>
        <dbReference type="EMBL" id="MEE2001308.1"/>
    </source>
</evidence>
<dbReference type="RefSeq" id="WP_330128408.1">
    <property type="nucleotide sequence ID" value="NZ_JAUHLI010000006.1"/>
</dbReference>
<keyword evidence="2" id="KW-1133">Transmembrane helix</keyword>
<comment type="caution">
    <text evidence="3">The sequence shown here is derived from an EMBL/GenBank/DDBJ whole genome shotgun (WGS) entry which is preliminary data.</text>
</comment>
<evidence type="ECO:0000313" key="4">
    <source>
        <dbReference type="Proteomes" id="UP001336314"/>
    </source>
</evidence>
<proteinExistence type="predicted"/>
<organism evidence="3 4">
    <name type="scientific">Alkalimonas cellulosilytica</name>
    <dbReference type="NCBI Taxonomy" id="3058395"/>
    <lineage>
        <taxon>Bacteria</taxon>
        <taxon>Pseudomonadati</taxon>
        <taxon>Pseudomonadota</taxon>
        <taxon>Gammaproteobacteria</taxon>
        <taxon>Alkalimonas</taxon>
    </lineage>
</organism>
<feature type="transmembrane region" description="Helical" evidence="2">
    <location>
        <begin position="6"/>
        <end position="26"/>
    </location>
</feature>
<evidence type="ECO:0008006" key="5">
    <source>
        <dbReference type="Google" id="ProtNLM"/>
    </source>
</evidence>
<evidence type="ECO:0000256" key="2">
    <source>
        <dbReference type="SAM" id="Phobius"/>
    </source>
</evidence>
<keyword evidence="2" id="KW-0472">Membrane</keyword>
<name>A0ABU7J4P2_9GAMM</name>
<evidence type="ECO:0000256" key="1">
    <source>
        <dbReference type="SAM" id="MobiDB-lite"/>
    </source>
</evidence>
<reference evidence="3 4" key="1">
    <citation type="submission" date="2023-07" db="EMBL/GenBank/DDBJ databases">
        <title>Alkalimonas sp., MEB108 novel, alkaliphilic bacterium isolated from Lonar Lake, India.</title>
        <authorList>
            <person name="Joshi A."/>
            <person name="Thite S."/>
        </authorList>
    </citation>
    <scope>NUCLEOTIDE SEQUENCE [LARGE SCALE GENOMIC DNA]</scope>
    <source>
        <strain evidence="3 4">MEB108</strain>
    </source>
</reference>
<protein>
    <recommendedName>
        <fullName evidence="5">DUF2897 domain-containing protein</fullName>
    </recommendedName>
</protein>
<feature type="compositionally biased region" description="Polar residues" evidence="1">
    <location>
        <begin position="46"/>
        <end position="74"/>
    </location>
</feature>
<sequence>MNWMLLTALTLAFGVIVGNLMLLRYLDKLPGHKAPAKPDVPAESSPKANSGSQDKPTDTNEATASKPPTDNDQS</sequence>
<keyword evidence="2" id="KW-0812">Transmembrane</keyword>
<feature type="region of interest" description="Disordered" evidence="1">
    <location>
        <begin position="31"/>
        <end position="74"/>
    </location>
</feature>
<gene>
    <name evidence="3" type="ORF">QWY20_07570</name>
</gene>
<dbReference type="Proteomes" id="UP001336314">
    <property type="component" value="Unassembled WGS sequence"/>
</dbReference>
<keyword evidence="4" id="KW-1185">Reference proteome</keyword>